<dbReference type="AlphaFoldDB" id="A0A7J5E437"/>
<sequence length="155" mass="16079">MTWELNVNGVPRTIEAPPSALLVDVLRDELGLVGTKVGCGIGYCGACTVHLDGKPVHACCVIAGDCEDAAVETIEQVSTTPCGRTVVDAFAENGAIQCGFCTPGFVMSTTGLLAETPAPDEAEVRDYLVGNICRCTGFTKIVAAVCDAAGREQAR</sequence>
<dbReference type="PROSITE" id="PS51085">
    <property type="entry name" value="2FE2S_FER_2"/>
    <property type="match status" value="1"/>
</dbReference>
<evidence type="ECO:0000313" key="8">
    <source>
        <dbReference type="Proteomes" id="UP000449906"/>
    </source>
</evidence>
<feature type="domain" description="2Fe-2S ferredoxin-type" evidence="6">
    <location>
        <begin position="1"/>
        <end position="77"/>
    </location>
</feature>
<dbReference type="Gene3D" id="3.10.20.30">
    <property type="match status" value="1"/>
</dbReference>
<dbReference type="GO" id="GO:0051537">
    <property type="term" value="F:2 iron, 2 sulfur cluster binding"/>
    <property type="evidence" value="ECO:0007669"/>
    <property type="project" value="UniProtKB-KW"/>
</dbReference>
<gene>
    <name evidence="7" type="ORF">F9L07_14615</name>
</gene>
<evidence type="ECO:0000313" key="7">
    <source>
        <dbReference type="EMBL" id="KAB2812933.1"/>
    </source>
</evidence>
<dbReference type="GO" id="GO:0046872">
    <property type="term" value="F:metal ion binding"/>
    <property type="evidence" value="ECO:0007669"/>
    <property type="project" value="UniProtKB-KW"/>
</dbReference>
<proteinExistence type="predicted"/>
<keyword evidence="3" id="KW-0560">Oxidoreductase</keyword>
<dbReference type="PROSITE" id="PS00197">
    <property type="entry name" value="2FE2S_FER_1"/>
    <property type="match status" value="1"/>
</dbReference>
<evidence type="ECO:0000256" key="3">
    <source>
        <dbReference type="ARBA" id="ARBA00023002"/>
    </source>
</evidence>
<dbReference type="Pfam" id="PF00111">
    <property type="entry name" value="Fer2"/>
    <property type="match status" value="1"/>
</dbReference>
<dbReference type="InterPro" id="IPR002888">
    <property type="entry name" value="2Fe-2S-bd"/>
</dbReference>
<evidence type="ECO:0000256" key="2">
    <source>
        <dbReference type="ARBA" id="ARBA00022723"/>
    </source>
</evidence>
<protein>
    <submittedName>
        <fullName evidence="7">(2Fe-2S)-binding protein</fullName>
    </submittedName>
</protein>
<dbReference type="InterPro" id="IPR001041">
    <property type="entry name" value="2Fe-2S_ferredoxin-type"/>
</dbReference>
<evidence type="ECO:0000256" key="5">
    <source>
        <dbReference type="ARBA" id="ARBA00023014"/>
    </source>
</evidence>
<keyword evidence="1" id="KW-0001">2Fe-2S</keyword>
<dbReference type="InterPro" id="IPR036884">
    <property type="entry name" value="2Fe-2S-bd_dom_sf"/>
</dbReference>
<dbReference type="RefSeq" id="WP_151580257.1">
    <property type="nucleotide sequence ID" value="NZ_CP096276.1"/>
</dbReference>
<dbReference type="EMBL" id="WBVM01000001">
    <property type="protein sequence ID" value="KAB2812933.1"/>
    <property type="molecule type" value="Genomic_DNA"/>
</dbReference>
<accession>A0A7J5E437</accession>
<keyword evidence="5" id="KW-0411">Iron-sulfur</keyword>
<evidence type="ECO:0000256" key="1">
    <source>
        <dbReference type="ARBA" id="ARBA00022714"/>
    </source>
</evidence>
<name>A0A7J5E437_NOCSI</name>
<dbReference type="SUPFAM" id="SSF47741">
    <property type="entry name" value="CO dehydrogenase ISP C-domain like"/>
    <property type="match status" value="1"/>
</dbReference>
<dbReference type="InterPro" id="IPR006058">
    <property type="entry name" value="2Fe2S_fd_BS"/>
</dbReference>
<evidence type="ECO:0000256" key="4">
    <source>
        <dbReference type="ARBA" id="ARBA00023004"/>
    </source>
</evidence>
<comment type="caution">
    <text evidence="7">The sequence shown here is derived from an EMBL/GenBank/DDBJ whole genome shotgun (WGS) entry which is preliminary data.</text>
</comment>
<dbReference type="InterPro" id="IPR051452">
    <property type="entry name" value="Diverse_Oxidoreductases"/>
</dbReference>
<dbReference type="PANTHER" id="PTHR44379:SF5">
    <property type="entry name" value="OXIDOREDUCTASE WITH IRON-SULFUR SUBUNIT"/>
    <property type="match status" value="1"/>
</dbReference>
<keyword evidence="4" id="KW-0408">Iron</keyword>
<reference evidence="7 8" key="1">
    <citation type="submission" date="2019-09" db="EMBL/GenBank/DDBJ databases">
        <title>Pimelobacter sp. isolated from Paulinella.</title>
        <authorList>
            <person name="Jeong S.E."/>
        </authorList>
    </citation>
    <scope>NUCLEOTIDE SEQUENCE [LARGE SCALE GENOMIC DNA]</scope>
    <source>
        <strain evidence="7 8">Pch-N</strain>
    </source>
</reference>
<dbReference type="Proteomes" id="UP000449906">
    <property type="component" value="Unassembled WGS sequence"/>
</dbReference>
<dbReference type="InterPro" id="IPR012675">
    <property type="entry name" value="Beta-grasp_dom_sf"/>
</dbReference>
<keyword evidence="2" id="KW-0479">Metal-binding</keyword>
<dbReference type="InterPro" id="IPR036010">
    <property type="entry name" value="2Fe-2S_ferredoxin-like_sf"/>
</dbReference>
<dbReference type="CDD" id="cd00207">
    <property type="entry name" value="fer2"/>
    <property type="match status" value="1"/>
</dbReference>
<dbReference type="PANTHER" id="PTHR44379">
    <property type="entry name" value="OXIDOREDUCTASE WITH IRON-SULFUR SUBUNIT"/>
    <property type="match status" value="1"/>
</dbReference>
<dbReference type="Gene3D" id="1.10.150.120">
    <property type="entry name" value="[2Fe-2S]-binding domain"/>
    <property type="match status" value="1"/>
</dbReference>
<evidence type="ECO:0000259" key="6">
    <source>
        <dbReference type="PROSITE" id="PS51085"/>
    </source>
</evidence>
<dbReference type="GO" id="GO:0016491">
    <property type="term" value="F:oxidoreductase activity"/>
    <property type="evidence" value="ECO:0007669"/>
    <property type="project" value="UniProtKB-KW"/>
</dbReference>
<dbReference type="SUPFAM" id="SSF54292">
    <property type="entry name" value="2Fe-2S ferredoxin-like"/>
    <property type="match status" value="1"/>
</dbReference>
<organism evidence="7 8">
    <name type="scientific">Nocardioides simplex</name>
    <name type="common">Arthrobacter simplex</name>
    <dbReference type="NCBI Taxonomy" id="2045"/>
    <lineage>
        <taxon>Bacteria</taxon>
        <taxon>Bacillati</taxon>
        <taxon>Actinomycetota</taxon>
        <taxon>Actinomycetes</taxon>
        <taxon>Propionibacteriales</taxon>
        <taxon>Nocardioidaceae</taxon>
        <taxon>Pimelobacter</taxon>
    </lineage>
</organism>
<dbReference type="Pfam" id="PF01799">
    <property type="entry name" value="Fer2_2"/>
    <property type="match status" value="1"/>
</dbReference>